<accession>A0AAV5KLI5</accession>
<dbReference type="PANTHER" id="PTHR13068">
    <property type="entry name" value="CGI-12 PROTEIN-RELATED"/>
    <property type="match status" value="1"/>
</dbReference>
<evidence type="ECO:0008006" key="6">
    <source>
        <dbReference type="Google" id="ProtNLM"/>
    </source>
</evidence>
<dbReference type="PANTHER" id="PTHR13068:SF135">
    <property type="entry name" value="TRANSCRIPTION TERMINATION FACTOR MTERF8, CHLOROPLASTIC"/>
    <property type="match status" value="1"/>
</dbReference>
<evidence type="ECO:0000313" key="4">
    <source>
        <dbReference type="EMBL" id="GKV25489.1"/>
    </source>
</evidence>
<reference evidence="4 5" key="1">
    <citation type="journal article" date="2021" name="Commun. Biol.">
        <title>The genome of Shorea leprosula (Dipterocarpaceae) highlights the ecological relevance of drought in aseasonal tropical rainforests.</title>
        <authorList>
            <person name="Ng K.K.S."/>
            <person name="Kobayashi M.J."/>
            <person name="Fawcett J.A."/>
            <person name="Hatakeyama M."/>
            <person name="Paape T."/>
            <person name="Ng C.H."/>
            <person name="Ang C.C."/>
            <person name="Tnah L.H."/>
            <person name="Lee C.T."/>
            <person name="Nishiyama T."/>
            <person name="Sese J."/>
            <person name="O'Brien M.J."/>
            <person name="Copetti D."/>
            <person name="Mohd Noor M.I."/>
            <person name="Ong R.C."/>
            <person name="Putra M."/>
            <person name="Sireger I.Z."/>
            <person name="Indrioko S."/>
            <person name="Kosugi Y."/>
            <person name="Izuno A."/>
            <person name="Isagi Y."/>
            <person name="Lee S.L."/>
            <person name="Shimizu K.K."/>
        </authorList>
    </citation>
    <scope>NUCLEOTIDE SEQUENCE [LARGE SCALE GENOMIC DNA]</scope>
    <source>
        <strain evidence="4">214</strain>
    </source>
</reference>
<keyword evidence="5" id="KW-1185">Reference proteome</keyword>
<evidence type="ECO:0000256" key="1">
    <source>
        <dbReference type="ARBA" id="ARBA00007692"/>
    </source>
</evidence>
<dbReference type="Proteomes" id="UP001054252">
    <property type="component" value="Unassembled WGS sequence"/>
</dbReference>
<keyword evidence="2" id="KW-0806">Transcription termination</keyword>
<organism evidence="4 5">
    <name type="scientific">Rubroshorea leprosula</name>
    <dbReference type="NCBI Taxonomy" id="152421"/>
    <lineage>
        <taxon>Eukaryota</taxon>
        <taxon>Viridiplantae</taxon>
        <taxon>Streptophyta</taxon>
        <taxon>Embryophyta</taxon>
        <taxon>Tracheophyta</taxon>
        <taxon>Spermatophyta</taxon>
        <taxon>Magnoliopsida</taxon>
        <taxon>eudicotyledons</taxon>
        <taxon>Gunneridae</taxon>
        <taxon>Pentapetalae</taxon>
        <taxon>rosids</taxon>
        <taxon>malvids</taxon>
        <taxon>Malvales</taxon>
        <taxon>Dipterocarpaceae</taxon>
        <taxon>Rubroshorea</taxon>
    </lineage>
</organism>
<gene>
    <name evidence="4" type="ORF">SLEP1_g34926</name>
</gene>
<evidence type="ECO:0000313" key="5">
    <source>
        <dbReference type="Proteomes" id="UP001054252"/>
    </source>
</evidence>
<dbReference type="InterPro" id="IPR003690">
    <property type="entry name" value="MTERF"/>
</dbReference>
<keyword evidence="2" id="KW-0804">Transcription</keyword>
<evidence type="ECO:0000256" key="2">
    <source>
        <dbReference type="ARBA" id="ARBA00022472"/>
    </source>
</evidence>
<dbReference type="EMBL" id="BPVZ01000069">
    <property type="protein sequence ID" value="GKV25489.1"/>
    <property type="molecule type" value="Genomic_DNA"/>
</dbReference>
<name>A0AAV5KLI5_9ROSI</name>
<dbReference type="GO" id="GO:0003676">
    <property type="term" value="F:nucleic acid binding"/>
    <property type="evidence" value="ECO:0007669"/>
    <property type="project" value="InterPro"/>
</dbReference>
<comment type="similarity">
    <text evidence="1">Belongs to the mTERF family.</text>
</comment>
<keyword evidence="2" id="KW-0805">Transcription regulation</keyword>
<evidence type="ECO:0000256" key="3">
    <source>
        <dbReference type="ARBA" id="ARBA00022946"/>
    </source>
</evidence>
<protein>
    <recommendedName>
        <fullName evidence="6">Transcription termination factor MTERF8, chloroplastic</fullName>
    </recommendedName>
</protein>
<dbReference type="Pfam" id="PF02536">
    <property type="entry name" value="mTERF"/>
    <property type="match status" value="1"/>
</dbReference>
<dbReference type="Gene3D" id="1.25.70.10">
    <property type="entry name" value="Transcription termination factor 3, mitochondrial"/>
    <property type="match status" value="3"/>
</dbReference>
<sequence>MVAAITILTNSFSSSSSSRISFPSHEFVGPPKVASSISWQRISFCVEWFPSFQLNTTSRIALRPVLGVLSFQAARRLRGRFSCVGTNTHIQTDDLFSFFREIGLNDGETNLLLAKNSTLRSTSLDRIRSQVLALQSVGIKGIALFRLITKCPDVLIAEEIGMLISFLNNDLQVEIDSTQLERFFRGVEPRFLLGFDQKVKLLLHHGIPPQKIGYVLNNVNLNKAFCIKSVEDIERTITFLKPYGGTDIIVRRPAILNYDLDAHLIPKVQFLRELSGEDEEATGIVLRKLPFILSYRLEHMEGHVEFFRSNAGLSDQEVFKIIQVFPNMMSASKDRKLRPRTEFLKQCGLNSNDIFKFLTRAPLFLALSEENISLKIGYLVKIGYKYRTKELAVALGAVTRTSCENMQKVVGLFLSYGFSCADILAMSKKHPQVLQYNPSSLEEKMEYLIEEMGREISELLAFPAFLGYKLDDRIKHRFELKKKTRGEGMSLNKLLTVPADRFLSKKVVRVK</sequence>
<dbReference type="SMART" id="SM00733">
    <property type="entry name" value="Mterf"/>
    <property type="match status" value="7"/>
</dbReference>
<dbReference type="GO" id="GO:0006353">
    <property type="term" value="P:DNA-templated transcription termination"/>
    <property type="evidence" value="ECO:0007669"/>
    <property type="project" value="UniProtKB-KW"/>
</dbReference>
<comment type="caution">
    <text evidence="4">The sequence shown here is derived from an EMBL/GenBank/DDBJ whole genome shotgun (WGS) entry which is preliminary data.</text>
</comment>
<proteinExistence type="inferred from homology"/>
<dbReference type="AlphaFoldDB" id="A0AAV5KLI5"/>
<keyword evidence="3" id="KW-0809">Transit peptide</keyword>
<dbReference type="InterPro" id="IPR038538">
    <property type="entry name" value="MTERF_sf"/>
</dbReference>